<name>A0A370DI08_9GAMM</name>
<evidence type="ECO:0000313" key="4">
    <source>
        <dbReference type="EMBL" id="RDH83994.1"/>
    </source>
</evidence>
<dbReference type="GO" id="GO:0004422">
    <property type="term" value="F:hypoxanthine phosphoribosyltransferase activity"/>
    <property type="evidence" value="ECO:0007669"/>
    <property type="project" value="TreeGrafter"/>
</dbReference>
<evidence type="ECO:0000259" key="3">
    <source>
        <dbReference type="Pfam" id="PF00156"/>
    </source>
</evidence>
<dbReference type="Proteomes" id="UP000254266">
    <property type="component" value="Unassembled WGS sequence"/>
</dbReference>
<dbReference type="PANTHER" id="PTHR43340:SF1">
    <property type="entry name" value="HYPOXANTHINE PHOSPHORIBOSYLTRANSFERASE"/>
    <property type="match status" value="1"/>
</dbReference>
<dbReference type="InterPro" id="IPR000836">
    <property type="entry name" value="PRTase_dom"/>
</dbReference>
<evidence type="ECO:0000313" key="5">
    <source>
        <dbReference type="Proteomes" id="UP000254266"/>
    </source>
</evidence>
<comment type="catalytic activity">
    <reaction evidence="2">
        <text>IMP + diphosphate = hypoxanthine + 5-phospho-alpha-D-ribose 1-diphosphate</text>
        <dbReference type="Rhea" id="RHEA:17973"/>
        <dbReference type="ChEBI" id="CHEBI:17368"/>
        <dbReference type="ChEBI" id="CHEBI:33019"/>
        <dbReference type="ChEBI" id="CHEBI:58017"/>
        <dbReference type="ChEBI" id="CHEBI:58053"/>
        <dbReference type="EC" id="2.4.2.8"/>
    </reaction>
    <physiologicalReaction direction="right-to-left" evidence="2">
        <dbReference type="Rhea" id="RHEA:17975"/>
    </physiologicalReaction>
</comment>
<comment type="caution">
    <text evidence="4">The sequence shown here is derived from an EMBL/GenBank/DDBJ whole genome shotgun (WGS) entry which is preliminary data.</text>
</comment>
<keyword evidence="5" id="KW-1185">Reference proteome</keyword>
<dbReference type="EMBL" id="QFXC01000008">
    <property type="protein sequence ID" value="RDH83994.1"/>
    <property type="molecule type" value="Genomic_DNA"/>
</dbReference>
<dbReference type="AlphaFoldDB" id="A0A370DI08"/>
<dbReference type="GO" id="GO:0000287">
    <property type="term" value="F:magnesium ion binding"/>
    <property type="evidence" value="ECO:0007669"/>
    <property type="project" value="TreeGrafter"/>
</dbReference>
<evidence type="ECO:0000256" key="1">
    <source>
        <dbReference type="ARBA" id="ARBA00048811"/>
    </source>
</evidence>
<dbReference type="GO" id="GO:0032263">
    <property type="term" value="P:GMP salvage"/>
    <property type="evidence" value="ECO:0007669"/>
    <property type="project" value="TreeGrafter"/>
</dbReference>
<reference evidence="4 5" key="1">
    <citation type="journal article" date="2018" name="ISME J.">
        <title>Endosymbiont genomes yield clues of tubeworm success.</title>
        <authorList>
            <person name="Li Y."/>
            <person name="Liles M.R."/>
            <person name="Halanych K.M."/>
        </authorList>
    </citation>
    <scope>NUCLEOTIDE SEQUENCE [LARGE SCALE GENOMIC DNA]</scope>
    <source>
        <strain evidence="4">A1464</strain>
    </source>
</reference>
<sequence>MNQWMTVSLHLRIDMKNYGKAKQILESAELIYTADQIQQSIDELAQKINTSLINTPQPVIVLPIMNGGLILSGQLITRLNFPVELDYLHATRYRDKTTGSDLQWKVKPQLELKNRTLLVIDDIFDEGHTLQAVVEFCKSENADHVYSAVLVEKNHPRPKSLIKSDFIGMRVEDRYVFGFGMDYKGYHRNLNAIYAVSNDEK</sequence>
<dbReference type="PANTHER" id="PTHR43340">
    <property type="entry name" value="HYPOXANTHINE-GUANINE PHOSPHORIBOSYLTRANSFERASE"/>
    <property type="match status" value="1"/>
</dbReference>
<protein>
    <submittedName>
        <fullName evidence="4">Hypoxanthine-guanine phosphoribosyltransferase</fullName>
    </submittedName>
</protein>
<dbReference type="CDD" id="cd06223">
    <property type="entry name" value="PRTases_typeI"/>
    <property type="match status" value="1"/>
</dbReference>
<proteinExistence type="predicted"/>
<evidence type="ECO:0000256" key="2">
    <source>
        <dbReference type="ARBA" id="ARBA00049402"/>
    </source>
</evidence>
<comment type="catalytic activity">
    <reaction evidence="1">
        <text>GMP + diphosphate = guanine + 5-phospho-alpha-D-ribose 1-diphosphate</text>
        <dbReference type="Rhea" id="RHEA:25424"/>
        <dbReference type="ChEBI" id="CHEBI:16235"/>
        <dbReference type="ChEBI" id="CHEBI:33019"/>
        <dbReference type="ChEBI" id="CHEBI:58017"/>
        <dbReference type="ChEBI" id="CHEBI:58115"/>
        <dbReference type="EC" id="2.4.2.8"/>
    </reaction>
    <physiologicalReaction direction="right-to-left" evidence="1">
        <dbReference type="Rhea" id="RHEA:25426"/>
    </physiologicalReaction>
</comment>
<dbReference type="Pfam" id="PF00156">
    <property type="entry name" value="Pribosyltran"/>
    <property type="match status" value="1"/>
</dbReference>
<feature type="domain" description="Phosphoribosyltransferase" evidence="3">
    <location>
        <begin position="32"/>
        <end position="176"/>
    </location>
</feature>
<dbReference type="GO" id="GO:0046100">
    <property type="term" value="P:hypoxanthine metabolic process"/>
    <property type="evidence" value="ECO:0007669"/>
    <property type="project" value="TreeGrafter"/>
</dbReference>
<dbReference type="GO" id="GO:0006178">
    <property type="term" value="P:guanine salvage"/>
    <property type="evidence" value="ECO:0007669"/>
    <property type="project" value="TreeGrafter"/>
</dbReference>
<dbReference type="SUPFAM" id="SSF53271">
    <property type="entry name" value="PRTase-like"/>
    <property type="match status" value="1"/>
</dbReference>
<dbReference type="Gene3D" id="3.40.50.2020">
    <property type="match status" value="1"/>
</dbReference>
<keyword evidence="4" id="KW-0328">Glycosyltransferase</keyword>
<dbReference type="GO" id="GO:0032264">
    <property type="term" value="P:IMP salvage"/>
    <property type="evidence" value="ECO:0007669"/>
    <property type="project" value="TreeGrafter"/>
</dbReference>
<dbReference type="NCBIfam" id="NF006605">
    <property type="entry name" value="PRK09162.1"/>
    <property type="match status" value="1"/>
</dbReference>
<gene>
    <name evidence="4" type="ORF">DIZ80_07620</name>
</gene>
<dbReference type="InterPro" id="IPR029057">
    <property type="entry name" value="PRTase-like"/>
</dbReference>
<dbReference type="GO" id="GO:0005829">
    <property type="term" value="C:cytosol"/>
    <property type="evidence" value="ECO:0007669"/>
    <property type="project" value="TreeGrafter"/>
</dbReference>
<organism evidence="4 5">
    <name type="scientific">endosymbiont of Galathealinum brachiosum</name>
    <dbReference type="NCBI Taxonomy" id="2200906"/>
    <lineage>
        <taxon>Bacteria</taxon>
        <taxon>Pseudomonadati</taxon>
        <taxon>Pseudomonadota</taxon>
        <taxon>Gammaproteobacteria</taxon>
        <taxon>sulfur-oxidizing symbionts</taxon>
    </lineage>
</organism>
<dbReference type="InterPro" id="IPR050408">
    <property type="entry name" value="HGPRT"/>
</dbReference>
<accession>A0A370DI08</accession>
<keyword evidence="4" id="KW-0808">Transferase</keyword>